<sequence length="360" mass="40794">MLLFFLTPFFALAEEVLVEKHLAMQISRVQDGFAGAIYLEDQRVSFFSYRDDGYITVHGRLNKDQLFDFIERMASDRPNDFEPVGLLAVHEANLTDGIGQPADPDKPWLEPNGFYANDSWVTSDKLAHLLGCYVLSVRLRESEWVNFLSGGNKWVAALEAFTCGALWEYKDYRYSWESYGYWGGDGFSYRDLVADFLGCFYSLNLLDPATKKTVSVVKKFDEMVVARVVRFVITPDSLKDQAELKKAKPENYGVFWVDKDVFWSRISRFVIYDGLIVATAATVNLIKDGEPFPNGTKWTYDSNPRDGGVPYNQEISWIFGIFGQSMMQDCASDEIGLVVGECFIVINEGQNATFSAHDVP</sequence>
<feature type="non-terminal residue" evidence="1">
    <location>
        <position position="360"/>
    </location>
</feature>
<protein>
    <submittedName>
        <fullName evidence="1">Uncharacterized protein</fullName>
    </submittedName>
</protein>
<dbReference type="AlphaFoldDB" id="A0A2M6WCE0"/>
<dbReference type="Proteomes" id="UP000230543">
    <property type="component" value="Unassembled WGS sequence"/>
</dbReference>
<reference evidence="2" key="1">
    <citation type="submission" date="2017-09" db="EMBL/GenBank/DDBJ databases">
        <title>Depth-based differentiation of microbial function through sediment-hosted aquifers and enrichment of novel symbionts in the deep terrestrial subsurface.</title>
        <authorList>
            <person name="Probst A.J."/>
            <person name="Ladd B."/>
            <person name="Jarett J.K."/>
            <person name="Geller-Mcgrath D.E."/>
            <person name="Sieber C.M.K."/>
            <person name="Emerson J.B."/>
            <person name="Anantharaman K."/>
            <person name="Thomas B.C."/>
            <person name="Malmstrom R."/>
            <person name="Stieglmeier M."/>
            <person name="Klingl A."/>
            <person name="Woyke T."/>
            <person name="Ryan C.M."/>
            <person name="Banfield J.F."/>
        </authorList>
    </citation>
    <scope>NUCLEOTIDE SEQUENCE [LARGE SCALE GENOMIC DNA]</scope>
</reference>
<organism evidence="1 2">
    <name type="scientific">Candidatus Komeilibacteria bacterium CG10_big_fil_rev_8_21_14_0_10_41_13</name>
    <dbReference type="NCBI Taxonomy" id="1974476"/>
    <lineage>
        <taxon>Bacteria</taxon>
        <taxon>Candidatus Komeiliibacteriota</taxon>
    </lineage>
</organism>
<dbReference type="EMBL" id="PFBO01000079">
    <property type="protein sequence ID" value="PIT90414.1"/>
    <property type="molecule type" value="Genomic_DNA"/>
</dbReference>
<name>A0A2M6WCE0_9BACT</name>
<comment type="caution">
    <text evidence="1">The sequence shown here is derived from an EMBL/GenBank/DDBJ whole genome shotgun (WGS) entry which is preliminary data.</text>
</comment>
<evidence type="ECO:0000313" key="2">
    <source>
        <dbReference type="Proteomes" id="UP000230543"/>
    </source>
</evidence>
<accession>A0A2M6WCE0</accession>
<evidence type="ECO:0000313" key="1">
    <source>
        <dbReference type="EMBL" id="PIT90414.1"/>
    </source>
</evidence>
<proteinExistence type="predicted"/>
<gene>
    <name evidence="1" type="ORF">COU22_02325</name>
</gene>